<keyword evidence="2 3" id="KW-0732">Signal</keyword>
<organism evidence="6 7">
    <name type="scientific">Vibrio proteolyticus NBRC 13287</name>
    <dbReference type="NCBI Taxonomy" id="1219065"/>
    <lineage>
        <taxon>Bacteria</taxon>
        <taxon>Pseudomonadati</taxon>
        <taxon>Pseudomonadota</taxon>
        <taxon>Gammaproteobacteria</taxon>
        <taxon>Vibrionales</taxon>
        <taxon>Vibrionaceae</taxon>
        <taxon>Vibrio</taxon>
    </lineage>
</organism>
<dbReference type="EMBL" id="BATJ01000009">
    <property type="protein sequence ID" value="GAD67638.1"/>
    <property type="molecule type" value="Genomic_DNA"/>
</dbReference>
<dbReference type="PANTHER" id="PTHR37423">
    <property type="entry name" value="SOLUBLE LYTIC MUREIN TRANSGLYCOSYLASE-RELATED"/>
    <property type="match status" value="1"/>
</dbReference>
<protein>
    <submittedName>
        <fullName evidence="6">Soluble lytic murein transglycosylase</fullName>
    </submittedName>
</protein>
<dbReference type="SUPFAM" id="SSF53955">
    <property type="entry name" value="Lysozyme-like"/>
    <property type="match status" value="1"/>
</dbReference>
<dbReference type="SUPFAM" id="SSF48435">
    <property type="entry name" value="Bacterial muramidases"/>
    <property type="match status" value="1"/>
</dbReference>
<dbReference type="Gene3D" id="1.25.20.10">
    <property type="entry name" value="Bacterial muramidases"/>
    <property type="match status" value="1"/>
</dbReference>
<dbReference type="RefSeq" id="WP_021705609.1">
    <property type="nucleotide sequence ID" value="NZ_BATJ01000009.1"/>
</dbReference>
<feature type="chain" id="PRO_5004638839" evidence="3">
    <location>
        <begin position="30"/>
        <end position="649"/>
    </location>
</feature>
<dbReference type="CDD" id="cd13401">
    <property type="entry name" value="Slt70-like"/>
    <property type="match status" value="1"/>
</dbReference>
<proteinExistence type="inferred from homology"/>
<dbReference type="Gene3D" id="1.10.530.10">
    <property type="match status" value="1"/>
</dbReference>
<dbReference type="eggNOG" id="COG0741">
    <property type="taxonomic scope" value="Bacteria"/>
</dbReference>
<dbReference type="InterPro" id="IPR012289">
    <property type="entry name" value="Lytic_TGlycosylase_superhlx_L"/>
</dbReference>
<dbReference type="Pfam" id="PF01464">
    <property type="entry name" value="SLT"/>
    <property type="match status" value="1"/>
</dbReference>
<evidence type="ECO:0000256" key="3">
    <source>
        <dbReference type="SAM" id="SignalP"/>
    </source>
</evidence>
<keyword evidence="7" id="KW-1185">Reference proteome</keyword>
<dbReference type="GO" id="GO:0004553">
    <property type="term" value="F:hydrolase activity, hydrolyzing O-glycosyl compounds"/>
    <property type="evidence" value="ECO:0007669"/>
    <property type="project" value="InterPro"/>
</dbReference>
<dbReference type="STRING" id="1219065.VPR01S_09_00120"/>
<dbReference type="PANTHER" id="PTHR37423:SF5">
    <property type="entry name" value="SOLUBLE LYTIC MUREIN TRANSGLYCOSYLASE"/>
    <property type="match status" value="1"/>
</dbReference>
<evidence type="ECO:0000259" key="5">
    <source>
        <dbReference type="Pfam" id="PF14718"/>
    </source>
</evidence>
<evidence type="ECO:0000313" key="6">
    <source>
        <dbReference type="EMBL" id="GAD67638.1"/>
    </source>
</evidence>
<evidence type="ECO:0000259" key="4">
    <source>
        <dbReference type="Pfam" id="PF01464"/>
    </source>
</evidence>
<feature type="signal peptide" evidence="3">
    <location>
        <begin position="1"/>
        <end position="29"/>
    </location>
</feature>
<dbReference type="AlphaFoldDB" id="U3BM03"/>
<feature type="domain" description="Transglycosylase SLT" evidence="4">
    <location>
        <begin position="489"/>
        <end position="598"/>
    </location>
</feature>
<dbReference type="Proteomes" id="UP000016570">
    <property type="component" value="Unassembled WGS sequence"/>
</dbReference>
<comment type="caution">
    <text evidence="6">The sequence shown here is derived from an EMBL/GenBank/DDBJ whole genome shotgun (WGS) entry which is preliminary data.</text>
</comment>
<dbReference type="Pfam" id="PF00760">
    <property type="entry name" value="Cucumo_coat"/>
    <property type="match status" value="1"/>
</dbReference>
<dbReference type="NCBIfam" id="NF008631">
    <property type="entry name" value="PRK11619.1"/>
    <property type="match status" value="1"/>
</dbReference>
<evidence type="ECO:0000256" key="1">
    <source>
        <dbReference type="ARBA" id="ARBA00007734"/>
    </source>
</evidence>
<accession>U3BM03</accession>
<reference evidence="6 7" key="1">
    <citation type="submission" date="2013-09" db="EMBL/GenBank/DDBJ databases">
        <title>Whole genome shotgun sequence of Vibrio proteolyticus NBRC 13287.</title>
        <authorList>
            <person name="Isaki S."/>
            <person name="Hosoyama A."/>
            <person name="Numata M."/>
            <person name="Hashimoto M."/>
            <person name="Hosoyama Y."/>
            <person name="Tsuchikane K."/>
            <person name="Noguchi M."/>
            <person name="Hirakata S."/>
            <person name="Ichikawa N."/>
            <person name="Ohji S."/>
            <person name="Yamazoe A."/>
            <person name="Fujita N."/>
        </authorList>
    </citation>
    <scope>NUCLEOTIDE SEQUENCE [LARGE SCALE GENOMIC DNA]</scope>
    <source>
        <strain evidence="6 7">NBRC 13287</strain>
    </source>
</reference>
<comment type="similarity">
    <text evidence="1">Belongs to the transglycosylase Slt family.</text>
</comment>
<dbReference type="InterPro" id="IPR008939">
    <property type="entry name" value="Lytic_TGlycosylase_superhlx_U"/>
</dbReference>
<dbReference type="GO" id="GO:0042597">
    <property type="term" value="C:periplasmic space"/>
    <property type="evidence" value="ECO:0007669"/>
    <property type="project" value="InterPro"/>
</dbReference>
<dbReference type="InterPro" id="IPR037061">
    <property type="entry name" value="Lytic_TGlycoase_superhlx_L_sf"/>
</dbReference>
<gene>
    <name evidence="6" type="primary">slt</name>
    <name evidence="6" type="ORF">VPR01S_09_00120</name>
</gene>
<dbReference type="Gene3D" id="1.10.1240.20">
    <property type="entry name" value="Lytic transglycosylase, superhelical linker domain"/>
    <property type="match status" value="1"/>
</dbReference>
<feature type="domain" description="Lytic transglycosylase superhelical linker" evidence="5">
    <location>
        <begin position="413"/>
        <end position="477"/>
    </location>
</feature>
<dbReference type="InterPro" id="IPR023346">
    <property type="entry name" value="Lysozyme-like_dom_sf"/>
</dbReference>
<evidence type="ECO:0000256" key="2">
    <source>
        <dbReference type="ARBA" id="ARBA00022729"/>
    </source>
</evidence>
<dbReference type="InterPro" id="IPR008258">
    <property type="entry name" value="Transglycosylase_SLT_dom_1"/>
</dbReference>
<sequence length="649" mass="74293">MTRTSFSKPQSILSSVVVIASLASGTAWANSDKALETQRKLYDQAQTLLDAKEVDAYQRMRYKIADYPLTPYVDYRTFLIDLGDKSPSEVTSFIAEHKEFPFSARVSAPYLAALARQQQWQTFLTFQPQLPSGETYQCYYYYAKYKTGKKQEAFDGAKQMWLNGHSVSDACDPLFSVWDKAGYKTDELVMQRMLLAFDNRNSALLSYLQKQLKSNDAKQTAKAMQDLLAKPQSVQSYAASHSASEHNRRLVKRSLEQWARRDPEAVQRAYESVMTTQKFSAEQRQEMADFIALRLMNTDSSTAAAWRDKMVRSSQNGDLIERRIRLSIQEADWKAVQSWITVLPESLKQDMRWQYWQGRTDIALGKKEQGTATLEKLLGKRDFYSAAASKQLGKPFEYPVTNVTLDRQAVAPYQAALARIQELIARDKIAAAKSEWRWLLYRSTQAEKEMLTAYAASQHWHHLTVTGSISAKMWNNMKLRFPLAHQWWFNFYGKKHNIDPITLMSVARQESALDSEARSPVGARGIMQIMPATAKHTAKKYQLSYAGADELYNVSKNIEIGSTYLNGLLEQYDNNRIFAFAAYNAGPGRVKQWRQRSAGELDAFAFIEIIPFRETRGYVQNILMFETYYRDLTGGAGDFLKPGELRTKY</sequence>
<name>U3BM03_VIBPR</name>
<dbReference type="Pfam" id="PF14718">
    <property type="entry name" value="SLT_L"/>
    <property type="match status" value="1"/>
</dbReference>
<evidence type="ECO:0000313" key="7">
    <source>
        <dbReference type="Proteomes" id="UP000016570"/>
    </source>
</evidence>